<dbReference type="SUPFAM" id="SSF53474">
    <property type="entry name" value="alpha/beta-Hydrolases"/>
    <property type="match status" value="1"/>
</dbReference>
<proteinExistence type="predicted"/>
<dbReference type="Gene3D" id="3.40.50.1820">
    <property type="entry name" value="alpha/beta hydrolase"/>
    <property type="match status" value="1"/>
</dbReference>
<dbReference type="OrthoDB" id="3506780at2759"/>
<name>A0A6G1HAE4_9PEZI</name>
<dbReference type="EMBL" id="ML977143">
    <property type="protein sequence ID" value="KAF1989990.1"/>
    <property type="molecule type" value="Genomic_DNA"/>
</dbReference>
<dbReference type="AlphaFoldDB" id="A0A6G1HAE4"/>
<dbReference type="InterPro" id="IPR029058">
    <property type="entry name" value="AB_hydrolase_fold"/>
</dbReference>
<accession>A0A6G1HAE4</accession>
<keyword evidence="2" id="KW-1185">Reference proteome</keyword>
<gene>
    <name evidence="1" type="ORF">K402DRAFT_325423</name>
</gene>
<protein>
    <recommendedName>
        <fullName evidence="3">Alpha/beta-hydrolase</fullName>
    </recommendedName>
</protein>
<organism evidence="1 2">
    <name type="scientific">Aulographum hederae CBS 113979</name>
    <dbReference type="NCBI Taxonomy" id="1176131"/>
    <lineage>
        <taxon>Eukaryota</taxon>
        <taxon>Fungi</taxon>
        <taxon>Dikarya</taxon>
        <taxon>Ascomycota</taxon>
        <taxon>Pezizomycotina</taxon>
        <taxon>Dothideomycetes</taxon>
        <taxon>Pleosporomycetidae</taxon>
        <taxon>Aulographales</taxon>
        <taxon>Aulographaceae</taxon>
    </lineage>
</organism>
<evidence type="ECO:0000313" key="2">
    <source>
        <dbReference type="Proteomes" id="UP000800041"/>
    </source>
</evidence>
<dbReference type="Proteomes" id="UP000800041">
    <property type="component" value="Unassembled WGS sequence"/>
</dbReference>
<sequence length="244" mass="25908">MFGGAGKCEIDTTGGSGPFTANYTTDATLAGHTIYRPLNVTSQKLPVLIWNNGACLAAGNMFANFLNELSSHGLCRASDATKAIDWVLNNPAARKYGNLDTTKLVMAGQSCGGLEAYSASYMDSRVKMTVLFNSGIIDGSKKLMLKELKAPVAFFLGGKGDIATPNGGSDYDVLNLPTLLATTDIGHLGSYYQKYGGKMGKIAVDFFKWQLKGDQALKSEFCKPSAADSLGKDGWAIKSKNGIC</sequence>
<evidence type="ECO:0008006" key="3">
    <source>
        <dbReference type="Google" id="ProtNLM"/>
    </source>
</evidence>
<evidence type="ECO:0000313" key="1">
    <source>
        <dbReference type="EMBL" id="KAF1989990.1"/>
    </source>
</evidence>
<reference evidence="1" key="1">
    <citation type="journal article" date="2020" name="Stud. Mycol.">
        <title>101 Dothideomycetes genomes: a test case for predicting lifestyles and emergence of pathogens.</title>
        <authorList>
            <person name="Haridas S."/>
            <person name="Albert R."/>
            <person name="Binder M."/>
            <person name="Bloem J."/>
            <person name="Labutti K."/>
            <person name="Salamov A."/>
            <person name="Andreopoulos B."/>
            <person name="Baker S."/>
            <person name="Barry K."/>
            <person name="Bills G."/>
            <person name="Bluhm B."/>
            <person name="Cannon C."/>
            <person name="Castanera R."/>
            <person name="Culley D."/>
            <person name="Daum C."/>
            <person name="Ezra D."/>
            <person name="Gonzalez J."/>
            <person name="Henrissat B."/>
            <person name="Kuo A."/>
            <person name="Liang C."/>
            <person name="Lipzen A."/>
            <person name="Lutzoni F."/>
            <person name="Magnuson J."/>
            <person name="Mondo S."/>
            <person name="Nolan M."/>
            <person name="Ohm R."/>
            <person name="Pangilinan J."/>
            <person name="Park H.-J."/>
            <person name="Ramirez L."/>
            <person name="Alfaro M."/>
            <person name="Sun H."/>
            <person name="Tritt A."/>
            <person name="Yoshinaga Y."/>
            <person name="Zwiers L.-H."/>
            <person name="Turgeon B."/>
            <person name="Goodwin S."/>
            <person name="Spatafora J."/>
            <person name="Crous P."/>
            <person name="Grigoriev I."/>
        </authorList>
    </citation>
    <scope>NUCLEOTIDE SEQUENCE</scope>
    <source>
        <strain evidence="1">CBS 113979</strain>
    </source>
</reference>